<comment type="caution">
    <text evidence="13">The sequence shown here is derived from an EMBL/GenBank/DDBJ whole genome shotgun (WGS) entry which is preliminary data.</text>
</comment>
<feature type="compositionally biased region" description="Polar residues" evidence="10">
    <location>
        <begin position="847"/>
        <end position="861"/>
    </location>
</feature>
<comment type="similarity">
    <text evidence="4">Belongs to the DNA polymerase type-B-like family.</text>
</comment>
<dbReference type="SUPFAM" id="SSF81631">
    <property type="entry name" value="PAP/OAS1 substrate-binding domain"/>
    <property type="match status" value="1"/>
</dbReference>
<keyword evidence="7" id="KW-0808">Transferase</keyword>
<feature type="region of interest" description="Disordered" evidence="10">
    <location>
        <begin position="1"/>
        <end position="30"/>
    </location>
</feature>
<keyword evidence="9" id="KW-0460">Magnesium</keyword>
<dbReference type="GO" id="GO:0031123">
    <property type="term" value="P:RNA 3'-end processing"/>
    <property type="evidence" value="ECO:0007669"/>
    <property type="project" value="TreeGrafter"/>
</dbReference>
<accession>A0A4V3XFG8</accession>
<dbReference type="EMBL" id="SGPL01000109">
    <property type="protein sequence ID" value="THH17483.1"/>
    <property type="molecule type" value="Genomic_DNA"/>
</dbReference>
<feature type="compositionally biased region" description="Polar residues" evidence="10">
    <location>
        <begin position="502"/>
        <end position="512"/>
    </location>
</feature>
<evidence type="ECO:0000313" key="13">
    <source>
        <dbReference type="EMBL" id="THH17483.1"/>
    </source>
</evidence>
<feature type="region of interest" description="Disordered" evidence="10">
    <location>
        <begin position="895"/>
        <end position="918"/>
    </location>
</feature>
<reference evidence="13 14" key="1">
    <citation type="submission" date="2019-02" db="EMBL/GenBank/DDBJ databases">
        <title>Genome sequencing of the rare red list fungi Bondarzewia mesenterica.</title>
        <authorList>
            <person name="Buettner E."/>
            <person name="Kellner H."/>
        </authorList>
    </citation>
    <scope>NUCLEOTIDE SEQUENCE [LARGE SCALE GENOMIC DNA]</scope>
    <source>
        <strain evidence="13 14">DSM 108281</strain>
    </source>
</reference>
<protein>
    <recommendedName>
        <fullName evidence="5">polynucleotide adenylyltransferase</fullName>
        <ecNumber evidence="5">2.7.7.19</ecNumber>
    </recommendedName>
</protein>
<dbReference type="GO" id="GO:0046872">
    <property type="term" value="F:metal ion binding"/>
    <property type="evidence" value="ECO:0007669"/>
    <property type="project" value="UniProtKB-KW"/>
</dbReference>
<name>A0A4V3XFG8_9AGAM</name>
<evidence type="ECO:0000256" key="4">
    <source>
        <dbReference type="ARBA" id="ARBA00008593"/>
    </source>
</evidence>
<dbReference type="GO" id="GO:1990817">
    <property type="term" value="F:poly(A) RNA polymerase activity"/>
    <property type="evidence" value="ECO:0007669"/>
    <property type="project" value="UniProtKB-EC"/>
</dbReference>
<feature type="compositionally biased region" description="Polar residues" evidence="10">
    <location>
        <begin position="7"/>
        <end position="19"/>
    </location>
</feature>
<dbReference type="AlphaFoldDB" id="A0A4V3XFG8"/>
<dbReference type="PANTHER" id="PTHR12271">
    <property type="entry name" value="POLY A POLYMERASE CID PAP -RELATED"/>
    <property type="match status" value="1"/>
</dbReference>
<dbReference type="CDD" id="cd05402">
    <property type="entry name" value="NT_PAP_TUTase"/>
    <property type="match status" value="1"/>
</dbReference>
<feature type="compositionally biased region" description="Low complexity" evidence="10">
    <location>
        <begin position="831"/>
        <end position="846"/>
    </location>
</feature>
<gene>
    <name evidence="13" type="ORF">EW146_g3334</name>
</gene>
<feature type="domain" description="PAP-associated" evidence="11">
    <location>
        <begin position="273"/>
        <end position="337"/>
    </location>
</feature>
<evidence type="ECO:0000259" key="11">
    <source>
        <dbReference type="Pfam" id="PF03828"/>
    </source>
</evidence>
<feature type="region of interest" description="Disordered" evidence="10">
    <location>
        <begin position="430"/>
        <end position="476"/>
    </location>
</feature>
<sequence>MAVYTPSIKSSQGMSQHLATANPPTPRRQASRQHFVADLSQCLFDFVIQLLPTAEELAVKEDVRKLLERLIRTIEPDSRLLSFGSTANGFSLRNSDMDLCCLIDSDERLAAADLVTMLGDLLERETKFHVKPLPHARIPIVKLSLDPSPGLPLGIACDIGFENRLALENTRLLYCYAMIDPTRVRTLVLFSKGMVQTSINSPYKGTLSSYGYVLLVIYFLVHVKNPPVLPNLQQMPPLRPISHADTHIGGNNTWFFDDIDLLRQRWQSANTESVAQLLVDFFKYFSRDFLYNTGVASIRAGLLKKESKGWQNDLDNGRYKDSREPNRLCIEDPFETNFNVARCVTRDGLYTIRGEFMRASRILASRPERAVVAIAQLCEERVQALGPSATSNTTFIPPRLSPIPPQIPYTVGSSPMRPIEVQMAIPDRISPSQITGPVPISPSVQAGPSRSPPEHMAARRGRWTSPPPPEAPLADHTSFENRLGLGLALATSSTDAREQETAYASSSNNSEILTDDEHFEGDEVRSVQSLSEQPSSHTIRIRAPGIAESLPSMSPSSPQAPSPGYISSPDPGAFGPYPVGGGSPLLPPSIRGRQWARLVEESGAGTPAIAPRYSGRFTKASRLNSPRRSISGPPRTSVNRNTPPSFIPVTHMTPLPPSTLEASPQINQIPHVFYQTDRTKEHIPRNVAVYPTPAMLHQYQLSQRQGGVTLSSRPRESQEFIHAPISNKRRVDSPEAMGQTLDTGPGPSPSATPTLHMPFSAAPSHSHSHSAATILAPTPPAGTSHFVQSSYDVASSSRSRSRTRSPMSSHFFPEDHAPVIKHRGSMSPRPSASTGSLSPVPSSNSSQYDASPLSTSPSSPHGVQIVRCVHEPPVLTEHTQTPPLNQFELVPSIVPTGRAKDGAPTDTLASHGTAKAGR</sequence>
<evidence type="ECO:0000256" key="7">
    <source>
        <dbReference type="ARBA" id="ARBA00022679"/>
    </source>
</evidence>
<evidence type="ECO:0000256" key="10">
    <source>
        <dbReference type="SAM" id="MobiDB-lite"/>
    </source>
</evidence>
<dbReference type="GO" id="GO:0010605">
    <property type="term" value="P:negative regulation of macromolecule metabolic process"/>
    <property type="evidence" value="ECO:0007669"/>
    <property type="project" value="UniProtKB-ARBA"/>
</dbReference>
<dbReference type="Pfam" id="PF22600">
    <property type="entry name" value="MTPAP-like_central"/>
    <property type="match status" value="1"/>
</dbReference>
<dbReference type="Gene3D" id="3.30.460.10">
    <property type="entry name" value="Beta Polymerase, domain 2"/>
    <property type="match status" value="1"/>
</dbReference>
<feature type="region of interest" description="Disordered" evidence="10">
    <location>
        <begin position="705"/>
        <end position="862"/>
    </location>
</feature>
<organism evidence="13 14">
    <name type="scientific">Bondarzewia mesenterica</name>
    <dbReference type="NCBI Taxonomy" id="1095465"/>
    <lineage>
        <taxon>Eukaryota</taxon>
        <taxon>Fungi</taxon>
        <taxon>Dikarya</taxon>
        <taxon>Basidiomycota</taxon>
        <taxon>Agaricomycotina</taxon>
        <taxon>Agaricomycetes</taxon>
        <taxon>Russulales</taxon>
        <taxon>Bondarzewiaceae</taxon>
        <taxon>Bondarzewia</taxon>
    </lineage>
</organism>
<evidence type="ECO:0000256" key="3">
    <source>
        <dbReference type="ARBA" id="ARBA00004496"/>
    </source>
</evidence>
<evidence type="ECO:0000259" key="12">
    <source>
        <dbReference type="Pfam" id="PF22600"/>
    </source>
</evidence>
<dbReference type="InterPro" id="IPR043519">
    <property type="entry name" value="NT_sf"/>
</dbReference>
<feature type="compositionally biased region" description="Low complexity" evidence="10">
    <location>
        <begin position="743"/>
        <end position="772"/>
    </location>
</feature>
<feature type="compositionally biased region" description="Low complexity" evidence="10">
    <location>
        <begin position="549"/>
        <end position="563"/>
    </location>
</feature>
<dbReference type="InterPro" id="IPR002058">
    <property type="entry name" value="PAP_assoc"/>
</dbReference>
<proteinExistence type="inferred from homology"/>
<comment type="cofactor">
    <cofactor evidence="1">
        <name>Mn(2+)</name>
        <dbReference type="ChEBI" id="CHEBI:29035"/>
    </cofactor>
</comment>
<dbReference type="Gene3D" id="1.10.1410.10">
    <property type="match status" value="1"/>
</dbReference>
<evidence type="ECO:0000256" key="1">
    <source>
        <dbReference type="ARBA" id="ARBA00001936"/>
    </source>
</evidence>
<dbReference type="EC" id="2.7.7.19" evidence="5"/>
<evidence type="ECO:0000256" key="2">
    <source>
        <dbReference type="ARBA" id="ARBA00001946"/>
    </source>
</evidence>
<keyword evidence="14" id="KW-1185">Reference proteome</keyword>
<feature type="compositionally biased region" description="Low complexity" evidence="10">
    <location>
        <begin position="789"/>
        <end position="809"/>
    </location>
</feature>
<evidence type="ECO:0000256" key="6">
    <source>
        <dbReference type="ARBA" id="ARBA00022490"/>
    </source>
</evidence>
<comment type="cofactor">
    <cofactor evidence="2">
        <name>Mg(2+)</name>
        <dbReference type="ChEBI" id="CHEBI:18420"/>
    </cofactor>
</comment>
<comment type="subcellular location">
    <subcellularLocation>
        <location evidence="3">Cytoplasm</location>
    </subcellularLocation>
</comment>
<evidence type="ECO:0000313" key="14">
    <source>
        <dbReference type="Proteomes" id="UP000310158"/>
    </source>
</evidence>
<feature type="region of interest" description="Disordered" evidence="10">
    <location>
        <begin position="548"/>
        <end position="580"/>
    </location>
</feature>
<dbReference type="SUPFAM" id="SSF81301">
    <property type="entry name" value="Nucleotidyltransferase"/>
    <property type="match status" value="1"/>
</dbReference>
<evidence type="ECO:0000256" key="8">
    <source>
        <dbReference type="ARBA" id="ARBA00022723"/>
    </source>
</evidence>
<feature type="compositionally biased region" description="Polar residues" evidence="10">
    <location>
        <begin position="621"/>
        <end position="644"/>
    </location>
</feature>
<dbReference type="OrthoDB" id="407432at2759"/>
<dbReference type="GO" id="GO:0005737">
    <property type="term" value="C:cytoplasm"/>
    <property type="evidence" value="ECO:0007669"/>
    <property type="project" value="UniProtKB-SubCell"/>
</dbReference>
<feature type="region of interest" description="Disordered" evidence="10">
    <location>
        <begin position="490"/>
        <end position="513"/>
    </location>
</feature>
<feature type="region of interest" description="Disordered" evidence="10">
    <location>
        <begin position="621"/>
        <end position="645"/>
    </location>
</feature>
<feature type="domain" description="Poly(A) RNA polymerase mitochondrial-like central palm" evidence="12">
    <location>
        <begin position="40"/>
        <end position="177"/>
    </location>
</feature>
<evidence type="ECO:0000256" key="9">
    <source>
        <dbReference type="ARBA" id="ARBA00022842"/>
    </source>
</evidence>
<keyword evidence="8" id="KW-0479">Metal-binding</keyword>
<dbReference type="Proteomes" id="UP000310158">
    <property type="component" value="Unassembled WGS sequence"/>
</dbReference>
<dbReference type="PANTHER" id="PTHR12271:SF40">
    <property type="entry name" value="POLY(A) RNA POLYMERASE GLD2"/>
    <property type="match status" value="1"/>
</dbReference>
<dbReference type="InterPro" id="IPR054708">
    <property type="entry name" value="MTPAP-like_central"/>
</dbReference>
<evidence type="ECO:0000256" key="5">
    <source>
        <dbReference type="ARBA" id="ARBA00012388"/>
    </source>
</evidence>
<dbReference type="Pfam" id="PF03828">
    <property type="entry name" value="PAP_assoc"/>
    <property type="match status" value="1"/>
</dbReference>
<keyword evidence="6" id="KW-0963">Cytoplasm</keyword>